<feature type="domain" description="Calcineurin-like phosphoesterase" evidence="1">
    <location>
        <begin position="25"/>
        <end position="118"/>
    </location>
</feature>
<dbReference type="OrthoDB" id="9795838at2"/>
<comment type="caution">
    <text evidence="2">The sequence shown here is derived from an EMBL/GenBank/DDBJ whole genome shotgun (WGS) entry which is preliminary data.</text>
</comment>
<dbReference type="AlphaFoldDB" id="A0A2T3HLK0"/>
<accession>A0A2T3HLK0</accession>
<dbReference type="RefSeq" id="WP_107215582.1">
    <property type="nucleotide sequence ID" value="NZ_KZ686269.1"/>
</dbReference>
<dbReference type="GO" id="GO:0016787">
    <property type="term" value="F:hydrolase activity"/>
    <property type="evidence" value="ECO:0007669"/>
    <property type="project" value="InterPro"/>
</dbReference>
<dbReference type="EMBL" id="PYLS01000005">
    <property type="protein sequence ID" value="PST83322.1"/>
    <property type="molecule type" value="Genomic_DNA"/>
</dbReference>
<sequence>MEINCKGERIILDEERAIYLPDHGFLVLSDLHLGKSAHFRRAGVPVPATIGINDLSRLSFLLERYQPDCLLVTGDMFHHSLNSDIAHFADWRKQHSALRLILVKGNHDLLSDADYAALGIELHSPSFCLGPFCFIHDAPKCTEEELYPISGHIHPGITLQGKARQKLRFPCYYFGKDFAVLPAFSLFTGLSTIRQSAGDRSYAITPGKVVAV</sequence>
<name>A0A2T3HLK0_9SPHI</name>
<dbReference type="InterPro" id="IPR024173">
    <property type="entry name" value="Pesterase_MJ0037-like"/>
</dbReference>
<dbReference type="Gene3D" id="3.60.21.10">
    <property type="match status" value="1"/>
</dbReference>
<protein>
    <submittedName>
        <fullName evidence="2">Phosphoesterase</fullName>
    </submittedName>
</protein>
<dbReference type="InterPro" id="IPR029052">
    <property type="entry name" value="Metallo-depent_PP-like"/>
</dbReference>
<dbReference type="InterPro" id="IPR026336">
    <property type="entry name" value="PdeM-like"/>
</dbReference>
<gene>
    <name evidence="2" type="ORF">C7T94_12130</name>
</gene>
<evidence type="ECO:0000313" key="2">
    <source>
        <dbReference type="EMBL" id="PST83322.1"/>
    </source>
</evidence>
<dbReference type="Proteomes" id="UP000240912">
    <property type="component" value="Unassembled WGS sequence"/>
</dbReference>
<proteinExistence type="predicted"/>
<evidence type="ECO:0000313" key="3">
    <source>
        <dbReference type="Proteomes" id="UP000240912"/>
    </source>
</evidence>
<dbReference type="NCBIfam" id="TIGR04123">
    <property type="entry name" value="P_estr_lig_assc"/>
    <property type="match status" value="1"/>
</dbReference>
<dbReference type="Pfam" id="PF00149">
    <property type="entry name" value="Metallophos"/>
    <property type="match status" value="1"/>
</dbReference>
<dbReference type="PIRSF" id="PIRSF000887">
    <property type="entry name" value="Pesterase_MJ0037"/>
    <property type="match status" value="1"/>
</dbReference>
<organism evidence="2 3">
    <name type="scientific">Pedobacter yulinensis</name>
    <dbReference type="NCBI Taxonomy" id="2126353"/>
    <lineage>
        <taxon>Bacteria</taxon>
        <taxon>Pseudomonadati</taxon>
        <taxon>Bacteroidota</taxon>
        <taxon>Sphingobacteriia</taxon>
        <taxon>Sphingobacteriales</taxon>
        <taxon>Sphingobacteriaceae</taxon>
        <taxon>Pedobacter</taxon>
    </lineage>
</organism>
<dbReference type="PANTHER" id="PTHR39323">
    <property type="entry name" value="BLR1149 PROTEIN"/>
    <property type="match status" value="1"/>
</dbReference>
<reference evidence="2 3" key="1">
    <citation type="submission" date="2018-03" db="EMBL/GenBank/DDBJ databases">
        <authorList>
            <person name="Keele B.F."/>
        </authorList>
    </citation>
    <scope>NUCLEOTIDE SEQUENCE [LARGE SCALE GENOMIC DNA]</scope>
    <source>
        <strain evidence="2 3">YL28-9</strain>
    </source>
</reference>
<evidence type="ECO:0000259" key="1">
    <source>
        <dbReference type="Pfam" id="PF00149"/>
    </source>
</evidence>
<dbReference type="SUPFAM" id="SSF56300">
    <property type="entry name" value="Metallo-dependent phosphatases"/>
    <property type="match status" value="1"/>
</dbReference>
<dbReference type="PANTHER" id="PTHR39323:SF1">
    <property type="entry name" value="BLR1149 PROTEIN"/>
    <property type="match status" value="1"/>
</dbReference>
<keyword evidence="3" id="KW-1185">Reference proteome</keyword>
<dbReference type="InterPro" id="IPR004843">
    <property type="entry name" value="Calcineurin-like_PHP"/>
</dbReference>